<gene>
    <name evidence="2" type="ORF">MTR67_049313</name>
</gene>
<protein>
    <submittedName>
        <fullName evidence="2">Uncharacterized protein</fullName>
    </submittedName>
</protein>
<dbReference type="Proteomes" id="UP001234989">
    <property type="component" value="Chromosome 11"/>
</dbReference>
<keyword evidence="1" id="KW-0472">Membrane</keyword>
<feature type="transmembrane region" description="Helical" evidence="1">
    <location>
        <begin position="189"/>
        <end position="208"/>
    </location>
</feature>
<evidence type="ECO:0000313" key="2">
    <source>
        <dbReference type="EMBL" id="WMV55928.1"/>
    </source>
</evidence>
<accession>A0AAF0UZG7</accession>
<organism evidence="2 3">
    <name type="scientific">Solanum verrucosum</name>
    <dbReference type="NCBI Taxonomy" id="315347"/>
    <lineage>
        <taxon>Eukaryota</taxon>
        <taxon>Viridiplantae</taxon>
        <taxon>Streptophyta</taxon>
        <taxon>Embryophyta</taxon>
        <taxon>Tracheophyta</taxon>
        <taxon>Spermatophyta</taxon>
        <taxon>Magnoliopsida</taxon>
        <taxon>eudicotyledons</taxon>
        <taxon>Gunneridae</taxon>
        <taxon>Pentapetalae</taxon>
        <taxon>asterids</taxon>
        <taxon>lamiids</taxon>
        <taxon>Solanales</taxon>
        <taxon>Solanaceae</taxon>
        <taxon>Solanoideae</taxon>
        <taxon>Solaneae</taxon>
        <taxon>Solanum</taxon>
    </lineage>
</organism>
<evidence type="ECO:0000313" key="3">
    <source>
        <dbReference type="Proteomes" id="UP001234989"/>
    </source>
</evidence>
<reference evidence="2" key="1">
    <citation type="submission" date="2023-08" db="EMBL/GenBank/DDBJ databases">
        <title>A de novo genome assembly of Solanum verrucosum Schlechtendal, a Mexican diploid species geographically isolated from the other diploid A-genome species in potato relatives.</title>
        <authorList>
            <person name="Hosaka K."/>
        </authorList>
    </citation>
    <scope>NUCLEOTIDE SEQUENCE</scope>
    <source>
        <tissue evidence="2">Young leaves</tissue>
    </source>
</reference>
<keyword evidence="3" id="KW-1185">Reference proteome</keyword>
<evidence type="ECO:0000256" key="1">
    <source>
        <dbReference type="SAM" id="Phobius"/>
    </source>
</evidence>
<keyword evidence="1" id="KW-0812">Transmembrane</keyword>
<proteinExistence type="predicted"/>
<sequence length="209" mass="24491">MGRKALRKKVNCLIDNDDMVPPENSRIAPVKENLPTQHVEELIYRGNVDTLSEVEINYYYGGYFIFSPSRKYVNGHLKKTNMDIDFVSYFNLLDDLKKHCKFDIFEGDKKIYLRGDRVINDYVGLVEYGDDSDVRNMMVSYKMHKKKLIEIFTLSKNYNIVMNTSLGEHDARDNTSEEVNEVSMEEHELANSVGNFYFFIFFIFINILT</sequence>
<keyword evidence="1" id="KW-1133">Transmembrane helix</keyword>
<name>A0AAF0UZG7_SOLVR</name>
<dbReference type="EMBL" id="CP133622">
    <property type="protein sequence ID" value="WMV55928.1"/>
    <property type="molecule type" value="Genomic_DNA"/>
</dbReference>
<dbReference type="AlphaFoldDB" id="A0AAF0UZG7"/>